<name>A0A2H3BNH1_9AGAR</name>
<keyword evidence="2" id="KW-1185">Reference proteome</keyword>
<dbReference type="PANTHER" id="PTHR33129:SF1">
    <property type="entry name" value="ATP-BINDING PROTEIN"/>
    <property type="match status" value="1"/>
</dbReference>
<organism evidence="1 2">
    <name type="scientific">Armillaria solidipes</name>
    <dbReference type="NCBI Taxonomy" id="1076256"/>
    <lineage>
        <taxon>Eukaryota</taxon>
        <taxon>Fungi</taxon>
        <taxon>Dikarya</taxon>
        <taxon>Basidiomycota</taxon>
        <taxon>Agaricomycotina</taxon>
        <taxon>Agaricomycetes</taxon>
        <taxon>Agaricomycetidae</taxon>
        <taxon>Agaricales</taxon>
        <taxon>Marasmiineae</taxon>
        <taxon>Physalacriaceae</taxon>
        <taxon>Armillaria</taxon>
    </lineage>
</organism>
<accession>A0A2H3BNH1</accession>
<dbReference type="InterPro" id="IPR052980">
    <property type="entry name" value="Crinkler_effector"/>
</dbReference>
<gene>
    <name evidence="1" type="ORF">ARMSODRAFT_955963</name>
</gene>
<dbReference type="InterPro" id="IPR027417">
    <property type="entry name" value="P-loop_NTPase"/>
</dbReference>
<dbReference type="Proteomes" id="UP000218334">
    <property type="component" value="Unassembled WGS sequence"/>
</dbReference>
<evidence type="ECO:0000313" key="2">
    <source>
        <dbReference type="Proteomes" id="UP000218334"/>
    </source>
</evidence>
<protein>
    <submittedName>
        <fullName evidence="1">Uncharacterized protein</fullName>
    </submittedName>
</protein>
<dbReference type="SUPFAM" id="SSF52540">
    <property type="entry name" value="P-loop containing nucleoside triphosphate hydrolases"/>
    <property type="match status" value="1"/>
</dbReference>
<dbReference type="AlphaFoldDB" id="A0A2H3BNH1"/>
<proteinExistence type="predicted"/>
<evidence type="ECO:0000313" key="1">
    <source>
        <dbReference type="EMBL" id="PBK70464.1"/>
    </source>
</evidence>
<dbReference type="PANTHER" id="PTHR33129">
    <property type="entry name" value="PROTEIN KINASE DOMAIN-CONTAINING PROTEIN-RELATED"/>
    <property type="match status" value="1"/>
</dbReference>
<reference evidence="2" key="1">
    <citation type="journal article" date="2017" name="Nat. Ecol. Evol.">
        <title>Genome expansion and lineage-specific genetic innovations in the forest pathogenic fungi Armillaria.</title>
        <authorList>
            <person name="Sipos G."/>
            <person name="Prasanna A.N."/>
            <person name="Walter M.C."/>
            <person name="O'Connor E."/>
            <person name="Balint B."/>
            <person name="Krizsan K."/>
            <person name="Kiss B."/>
            <person name="Hess J."/>
            <person name="Varga T."/>
            <person name="Slot J."/>
            <person name="Riley R."/>
            <person name="Boka B."/>
            <person name="Rigling D."/>
            <person name="Barry K."/>
            <person name="Lee J."/>
            <person name="Mihaltcheva S."/>
            <person name="LaButti K."/>
            <person name="Lipzen A."/>
            <person name="Waldron R."/>
            <person name="Moloney N.M."/>
            <person name="Sperisen C."/>
            <person name="Kredics L."/>
            <person name="Vagvoelgyi C."/>
            <person name="Patrignani A."/>
            <person name="Fitzpatrick D."/>
            <person name="Nagy I."/>
            <person name="Doyle S."/>
            <person name="Anderson J.B."/>
            <person name="Grigoriev I.V."/>
            <person name="Gueldener U."/>
            <person name="Muensterkoetter M."/>
            <person name="Nagy L.G."/>
        </authorList>
    </citation>
    <scope>NUCLEOTIDE SEQUENCE [LARGE SCALE GENOMIC DNA]</scope>
    <source>
        <strain evidence="2">28-4</strain>
    </source>
</reference>
<sequence>MPPTGMSTLQHFHEDWWGNNDLLCANVVVHLPAFSDLQIFALPGPRLLVRKEYIYLFGRLQRFGQHENYYSRGVVLNGHSGIGKSMFLFYALIRCLQESRDVIFYFFHRTLVFSKDGVQEIDLNKFPHHSFRSPIWCLIDSFDGEHPPVQFLRHGYIFPILASSRPDEAYSSWAKRRCVCEYIMNPWSNEEISIGVELLSRDEAELILYQSLLPQVLNFCGPIIRDVYSCLSSQGSTAIIDNIYGPHPCVYNAASLVQVLTSFHCSTLDNLETPCSAALKFRRPAPSAAGSDDIYLDFRSPRLAQEVWDQLVHLRYEDARDCFSRFSYSPTRTVAGRWLFQAIAWKQICRQTTQFEPLAPLQEMSLAEGTRTFIDPEIRNHHCLPISGAKRRPVFYSSTTEIVCDETSFYIPRKVTKDFLFNGLFFGHSPSPEISGPDGVTSDPTILYILRITTEGEKEGSELEVNVICEILRRYPDLVPIYLLVVPLPKPNSILITLMVSDSLKRSWVMPQSWFQKCPGRVFCQSIKTGRPSVSLSSFLL</sequence>
<dbReference type="EMBL" id="KZ293426">
    <property type="protein sequence ID" value="PBK70464.1"/>
    <property type="molecule type" value="Genomic_DNA"/>
</dbReference>